<gene>
    <name evidence="3" type="ORF">PANT_12d00091</name>
</gene>
<dbReference type="InterPro" id="IPR057210">
    <property type="entry name" value="DUF7888"/>
</dbReference>
<evidence type="ECO:0000259" key="2">
    <source>
        <dbReference type="Pfam" id="PF25411"/>
    </source>
</evidence>
<keyword evidence="3" id="KW-0413">Isomerase</keyword>
<dbReference type="Proteomes" id="UP000011976">
    <property type="component" value="Unassembled WGS sequence"/>
</dbReference>
<dbReference type="PROSITE" id="PS51257">
    <property type="entry name" value="PROKAR_LIPOPROTEIN"/>
    <property type="match status" value="1"/>
</dbReference>
<evidence type="ECO:0000313" key="3">
    <source>
        <dbReference type="EMBL" id="GAC74690.1"/>
    </source>
</evidence>
<accession>M9M368</accession>
<dbReference type="GO" id="GO:0016853">
    <property type="term" value="F:isomerase activity"/>
    <property type="evidence" value="ECO:0007669"/>
    <property type="project" value="UniProtKB-KW"/>
</dbReference>
<dbReference type="Pfam" id="PF25411">
    <property type="entry name" value="DUF7888"/>
    <property type="match status" value="1"/>
</dbReference>
<evidence type="ECO:0000256" key="1">
    <source>
        <dbReference type="SAM" id="SignalP"/>
    </source>
</evidence>
<feature type="domain" description="DUF7888" evidence="2">
    <location>
        <begin position="42"/>
        <end position="129"/>
    </location>
</feature>
<proteinExistence type="predicted"/>
<sequence length="131" mass="14403">MQIFKLLPASVLVGAACAASLQPRSSRSDCLRDTTENAALGAPQKADVAICYHGDNASTSDDGEMIKDDDHYGYFYKTSCDHRRVGLDCFWMKGPNTWRGYKDGGSDNVYVKYFNNKCSYDSSTVTVNCSA</sequence>
<reference evidence="4" key="1">
    <citation type="journal article" date="2013" name="Genome Announc.">
        <title>Genome sequence of the basidiomycetous yeast Pseudozyma antarctica T-34, a producer of the glycolipid biosurfactants mannosylerythritol lipids.</title>
        <authorList>
            <person name="Morita T."/>
            <person name="Koike H."/>
            <person name="Koyama Y."/>
            <person name="Hagiwara H."/>
            <person name="Ito E."/>
            <person name="Fukuoka T."/>
            <person name="Imura T."/>
            <person name="Machida M."/>
            <person name="Kitamoto D."/>
        </authorList>
    </citation>
    <scope>NUCLEOTIDE SEQUENCE [LARGE SCALE GENOMIC DNA]</scope>
    <source>
        <strain evidence="4">T-34</strain>
    </source>
</reference>
<evidence type="ECO:0000313" key="4">
    <source>
        <dbReference type="Proteomes" id="UP000011976"/>
    </source>
</evidence>
<keyword evidence="1" id="KW-0732">Signal</keyword>
<feature type="chain" id="PRO_5004100319" evidence="1">
    <location>
        <begin position="19"/>
        <end position="131"/>
    </location>
</feature>
<dbReference type="EMBL" id="DF196778">
    <property type="protein sequence ID" value="GAC74690.1"/>
    <property type="molecule type" value="Genomic_DNA"/>
</dbReference>
<name>M9M368_PSEA3</name>
<dbReference type="OrthoDB" id="3478218at2759"/>
<organism evidence="3 4">
    <name type="scientific">Pseudozyma antarctica (strain T-34)</name>
    <name type="common">Yeast</name>
    <name type="synonym">Candida antarctica</name>
    <dbReference type="NCBI Taxonomy" id="1151754"/>
    <lineage>
        <taxon>Eukaryota</taxon>
        <taxon>Fungi</taxon>
        <taxon>Dikarya</taxon>
        <taxon>Basidiomycota</taxon>
        <taxon>Ustilaginomycotina</taxon>
        <taxon>Ustilaginomycetes</taxon>
        <taxon>Ustilaginales</taxon>
        <taxon>Ustilaginaceae</taxon>
        <taxon>Moesziomyces</taxon>
    </lineage>
</organism>
<protein>
    <submittedName>
        <fullName evidence="3">Cyclophilin-type peptidyl-prolyl cis-trans isomerase</fullName>
    </submittedName>
</protein>
<dbReference type="AlphaFoldDB" id="M9M368"/>
<feature type="signal peptide" evidence="1">
    <location>
        <begin position="1"/>
        <end position="18"/>
    </location>
</feature>